<sequence length="148" mass="16919">MKKVKFLIVLFVGVCNLVSCSNLRVKRLPPHPVESRLFAVEQLTPKNEKSLLAVQFLPDYWRWVQTDPLGSPIARLQLSQNGWQNDGFVMPNSQAQRLFSAIATYLNPNNPPFELSESNKMWQITPHLNGATITLNDQSRWSISEIKQ</sequence>
<reference evidence="1 2" key="1">
    <citation type="submission" date="2017-02" db="EMBL/GenBank/DDBJ databases">
        <title>Draft genome sequence of Haemophilus felis CCUG 31170 type strain.</title>
        <authorList>
            <person name="Engstrom-Jakobsson H."/>
            <person name="Salva-Serra F."/>
            <person name="Thorell K."/>
            <person name="Gonzales-Siles L."/>
            <person name="Karlsson R."/>
            <person name="Boulund F."/>
            <person name="Engstrand L."/>
            <person name="Kristiansson E."/>
            <person name="Moore E."/>
        </authorList>
    </citation>
    <scope>NUCLEOTIDE SEQUENCE [LARGE SCALE GENOMIC DNA]</scope>
    <source>
        <strain evidence="1 2">CCUG 31170</strain>
    </source>
</reference>
<dbReference type="OrthoDB" id="8685017at2"/>
<organism evidence="1 2">
    <name type="scientific">[Haemophilus] felis</name>
    <dbReference type="NCBI Taxonomy" id="123822"/>
    <lineage>
        <taxon>Bacteria</taxon>
        <taxon>Pseudomonadati</taxon>
        <taxon>Pseudomonadota</taxon>
        <taxon>Gammaproteobacteria</taxon>
        <taxon>Pasteurellales</taxon>
        <taxon>Pasteurellaceae</taxon>
    </lineage>
</organism>
<dbReference type="AlphaFoldDB" id="A0A1T0B0H0"/>
<evidence type="ECO:0000313" key="2">
    <source>
        <dbReference type="Proteomes" id="UP000190023"/>
    </source>
</evidence>
<dbReference type="Proteomes" id="UP000190023">
    <property type="component" value="Unassembled WGS sequence"/>
</dbReference>
<evidence type="ECO:0008006" key="3">
    <source>
        <dbReference type="Google" id="ProtNLM"/>
    </source>
</evidence>
<protein>
    <recommendedName>
        <fullName evidence="3">Lipoprotein</fullName>
    </recommendedName>
</protein>
<accession>A0A1T0B0H0</accession>
<keyword evidence="2" id="KW-1185">Reference proteome</keyword>
<gene>
    <name evidence="1" type="ORF">B0188_06640</name>
</gene>
<name>A0A1T0B0H0_9PAST</name>
<dbReference type="EMBL" id="MUYB01000026">
    <property type="protein sequence ID" value="OOS03516.1"/>
    <property type="molecule type" value="Genomic_DNA"/>
</dbReference>
<evidence type="ECO:0000313" key="1">
    <source>
        <dbReference type="EMBL" id="OOS03516.1"/>
    </source>
</evidence>
<proteinExistence type="predicted"/>
<dbReference type="STRING" id="123822.B0188_06640"/>
<comment type="caution">
    <text evidence="1">The sequence shown here is derived from an EMBL/GenBank/DDBJ whole genome shotgun (WGS) entry which is preliminary data.</text>
</comment>